<proteinExistence type="predicted"/>
<dbReference type="EMBL" id="VUYU01000004">
    <property type="protein sequence ID" value="NHZ33428.1"/>
    <property type="molecule type" value="Genomic_DNA"/>
</dbReference>
<organism evidence="3 4">
    <name type="scientific">Massilia rubra</name>
    <dbReference type="NCBI Taxonomy" id="2607910"/>
    <lineage>
        <taxon>Bacteria</taxon>
        <taxon>Pseudomonadati</taxon>
        <taxon>Pseudomonadota</taxon>
        <taxon>Betaproteobacteria</taxon>
        <taxon>Burkholderiales</taxon>
        <taxon>Oxalobacteraceae</taxon>
        <taxon>Telluria group</taxon>
        <taxon>Massilia</taxon>
    </lineage>
</organism>
<comment type="caution">
    <text evidence="3">The sequence shown here is derived from an EMBL/GenBank/DDBJ whole genome shotgun (WGS) entry which is preliminary data.</text>
</comment>
<evidence type="ECO:0000256" key="1">
    <source>
        <dbReference type="SAM" id="MobiDB-lite"/>
    </source>
</evidence>
<reference evidence="3 4" key="1">
    <citation type="submission" date="2019-09" db="EMBL/GenBank/DDBJ databases">
        <title>Taxonomy of Antarctic Massilia spp.: description of Massilia rubra sp. nov., Massilia aquatica sp. nov., Massilia mucilaginosa sp. nov., Massilia frigida sp. nov. isolated from streams, lakes and regoliths.</title>
        <authorList>
            <person name="Holochova P."/>
            <person name="Sedlacek I."/>
            <person name="Kralova S."/>
            <person name="Maslanova I."/>
            <person name="Busse H.-J."/>
            <person name="Stankova E."/>
            <person name="Vrbovska V."/>
            <person name="Kovarovic V."/>
            <person name="Bartak M."/>
            <person name="Svec P."/>
            <person name="Pantucek R."/>
        </authorList>
    </citation>
    <scope>NUCLEOTIDE SEQUENCE [LARGE SCALE GENOMIC DNA]</scope>
    <source>
        <strain evidence="3 4">CCM 8692</strain>
    </source>
</reference>
<feature type="transmembrane region" description="Helical" evidence="2">
    <location>
        <begin position="12"/>
        <end position="30"/>
    </location>
</feature>
<keyword evidence="2" id="KW-0472">Membrane</keyword>
<dbReference type="RefSeq" id="WP_167223076.1">
    <property type="nucleotide sequence ID" value="NZ_VUYU01000004.1"/>
</dbReference>
<sequence length="106" mass="11742">MRQFERGEVKLGWPMLIVLFVAMIAFRIFWMGNRDIPADSPEKIAAGRNGTLVSECENGHFKDRPDAPCPAGDVPVPPEKLKSAEWIKMPRPGESGKKAQPEAPAK</sequence>
<keyword evidence="2" id="KW-0812">Transmembrane</keyword>
<evidence type="ECO:0000313" key="4">
    <source>
        <dbReference type="Proteomes" id="UP000785613"/>
    </source>
</evidence>
<protein>
    <submittedName>
        <fullName evidence="3">Uncharacterized protein</fullName>
    </submittedName>
</protein>
<accession>A0ABX0LFP8</accession>
<keyword evidence="4" id="KW-1185">Reference proteome</keyword>
<keyword evidence="2" id="KW-1133">Transmembrane helix</keyword>
<gene>
    <name evidence="3" type="ORF">F0185_07465</name>
</gene>
<evidence type="ECO:0000313" key="3">
    <source>
        <dbReference type="EMBL" id="NHZ33428.1"/>
    </source>
</evidence>
<feature type="region of interest" description="Disordered" evidence="1">
    <location>
        <begin position="84"/>
        <end position="106"/>
    </location>
</feature>
<dbReference type="Proteomes" id="UP000785613">
    <property type="component" value="Unassembled WGS sequence"/>
</dbReference>
<name>A0ABX0LFP8_9BURK</name>
<feature type="compositionally biased region" description="Basic and acidic residues" evidence="1">
    <location>
        <begin position="94"/>
        <end position="106"/>
    </location>
</feature>
<evidence type="ECO:0000256" key="2">
    <source>
        <dbReference type="SAM" id="Phobius"/>
    </source>
</evidence>